<dbReference type="eggNOG" id="COG0277">
    <property type="taxonomic scope" value="Bacteria"/>
</dbReference>
<dbReference type="Gene3D" id="3.30.465.10">
    <property type="match status" value="1"/>
</dbReference>
<dbReference type="InterPro" id="IPR016169">
    <property type="entry name" value="FAD-bd_PCMH_sub2"/>
</dbReference>
<reference evidence="10 11" key="1">
    <citation type="journal article" date="2013" name="Genome Announc.">
        <title>Draft Genome Sequence of Winogradskyella psychrotolerans RS-3T, Isolated from the Marine Transect of Kongsfjorden, Ny-Alesund, Svalbard, Arctic Ocean.</title>
        <authorList>
            <person name="Kumar Pinnaka A."/>
            <person name="Ara S."/>
            <person name="Singh A."/>
            <person name="Shivaji S."/>
        </authorList>
    </citation>
    <scope>NUCLEOTIDE SEQUENCE [LARGE SCALE GENOMIC DNA]</scope>
    <source>
        <strain evidence="10 11">RS-3</strain>
    </source>
</reference>
<keyword evidence="6" id="KW-0408">Iron</keyword>
<dbReference type="STRING" id="641526.ADIWIN_3764"/>
<dbReference type="RefSeq" id="WP_020897277.1">
    <property type="nucleotide sequence ID" value="NZ_ATMR01000199.1"/>
</dbReference>
<dbReference type="InterPro" id="IPR016171">
    <property type="entry name" value="Vanillyl_alc_oxidase_C-sub2"/>
</dbReference>
<sequence length="1009" mass="112472">MKNEMFRELQTLESKLKGELHSDDLMRKLYATDASVYRKLPLAVALPENSQDIKHLIGFAKTHNTSLIPRTAGTSLAGQCVGEGIVVDVSKHFTRILNINEKDKTVTVQPGVVRDELNNYLKPFGLFFGPNTSTSNRCMIGGMVGNNSSGTTSIQYGVTRDKVLSLKTILSDGSEAEFSSLTSEEFQQKLKLNSLEGSIYKGIYKELKPKNIQKQIQDNFPKPEIHRRNTGYAIDELIKSEVFSTLDTEDNRSANFIVDCNRSADLVTERGLLSEVEVSRSANFNMCQLLAGSEGTLAFTTEITLQLDELPPNESAIIALHFESVAKCLKSVETVMQHNLHTCEMMDDTILNLTKHNKTQQVNRQFIEGNPAAILMCELKAETPEQLQLAIDRFITAVNALNLSYASPILRAEDIDKAVELRKAGLGLLGNIIGDKKAVACIEDTAVALEDLDAYISEFTALMKTYNQNAVYYAHAGAGELHLRPILDLKQAEDVVLFRKITTDVAKLVKKYNGSMSGEHGDGIVRAEFIPLMIGDANYQILKRIKSAFDPHNIFNPGKIVDAYPMDESFRYKVGREEPKIETLLDFSASEGILREAEKCNGSGDCRKLPEFGGTMCPSYRATRNEKDTTRGRANTLREFLTNSEKVNKFDHKELKDVFDLCLSCKACASECPSSVDVASLKAEFQYQYQKANGVPFRTKLFAYNNKINGVFSRVPKLTNFMFSNGFTSSIIKSVGGIAKERSLPLVSSKSLYKEFQNYENKIVRNNYIKEVILFNDEFTNHLDTEIGVDAVELLSRLNYKVTIISHSESGRSMLSKGLLKDAKKVANDNVSKFKNLISETTPLIGIEPSAILTFKDEYIRLADDRDGAKSIAQHTFLIEEFIQQEIKLGHIKSSQFTKEAKTIKFHGHCHQKALSNQKSSFDVLNLPENYKATIIPSGCCGMAGSFGYEKEHYDVSMQIGEQTLFPSVRKASIEMLISANGTSCRHQIKDGTGRLARHPISILKDALL</sequence>
<dbReference type="GO" id="GO:1903457">
    <property type="term" value="P:lactate catabolic process"/>
    <property type="evidence" value="ECO:0007669"/>
    <property type="project" value="TreeGrafter"/>
</dbReference>
<dbReference type="InterPro" id="IPR017896">
    <property type="entry name" value="4Fe4S_Fe-S-bd"/>
</dbReference>
<dbReference type="eggNOG" id="COG0247">
    <property type="taxonomic scope" value="Bacteria"/>
</dbReference>
<dbReference type="Gene3D" id="1.10.45.10">
    <property type="entry name" value="Vanillyl-alcohol Oxidase, Chain A, domain 4"/>
    <property type="match status" value="1"/>
</dbReference>
<organism evidence="10 11">
    <name type="scientific">Winogradskyella psychrotolerans RS-3</name>
    <dbReference type="NCBI Taxonomy" id="641526"/>
    <lineage>
        <taxon>Bacteria</taxon>
        <taxon>Pseudomonadati</taxon>
        <taxon>Bacteroidota</taxon>
        <taxon>Flavobacteriia</taxon>
        <taxon>Flavobacteriales</taxon>
        <taxon>Flavobacteriaceae</taxon>
        <taxon>Winogradskyella</taxon>
    </lineage>
</organism>
<dbReference type="EMBL" id="ATMR01000199">
    <property type="protein sequence ID" value="EPR70408.1"/>
    <property type="molecule type" value="Genomic_DNA"/>
</dbReference>
<evidence type="ECO:0000256" key="7">
    <source>
        <dbReference type="ARBA" id="ARBA00023014"/>
    </source>
</evidence>
<keyword evidence="4" id="KW-0274">FAD</keyword>
<dbReference type="GO" id="GO:0046872">
    <property type="term" value="F:metal ion binding"/>
    <property type="evidence" value="ECO:0007669"/>
    <property type="project" value="UniProtKB-KW"/>
</dbReference>
<dbReference type="InterPro" id="IPR016164">
    <property type="entry name" value="FAD-linked_Oxase-like_C"/>
</dbReference>
<dbReference type="PATRIC" id="fig|641526.4.peg.3736"/>
<keyword evidence="3" id="KW-0479">Metal-binding</keyword>
<dbReference type="Pfam" id="PF01565">
    <property type="entry name" value="FAD_binding_4"/>
    <property type="match status" value="1"/>
</dbReference>
<dbReference type="GO" id="GO:0051536">
    <property type="term" value="F:iron-sulfur cluster binding"/>
    <property type="evidence" value="ECO:0007669"/>
    <property type="project" value="UniProtKB-KW"/>
</dbReference>
<dbReference type="Proteomes" id="UP000014962">
    <property type="component" value="Unassembled WGS sequence"/>
</dbReference>
<dbReference type="PANTHER" id="PTHR11748:SF119">
    <property type="entry name" value="D-2-HYDROXYGLUTARATE DEHYDROGENASE"/>
    <property type="match status" value="1"/>
</dbReference>
<dbReference type="PROSITE" id="PS51379">
    <property type="entry name" value="4FE4S_FER_2"/>
    <property type="match status" value="1"/>
</dbReference>
<dbReference type="GO" id="GO:0008720">
    <property type="term" value="F:D-lactate dehydrogenase (NAD+) activity"/>
    <property type="evidence" value="ECO:0007669"/>
    <property type="project" value="TreeGrafter"/>
</dbReference>
<dbReference type="GO" id="GO:0071949">
    <property type="term" value="F:FAD binding"/>
    <property type="evidence" value="ECO:0007669"/>
    <property type="project" value="InterPro"/>
</dbReference>
<evidence type="ECO:0000256" key="4">
    <source>
        <dbReference type="ARBA" id="ARBA00022827"/>
    </source>
</evidence>
<evidence type="ECO:0000313" key="10">
    <source>
        <dbReference type="EMBL" id="EPR70408.1"/>
    </source>
</evidence>
<evidence type="ECO:0000256" key="3">
    <source>
        <dbReference type="ARBA" id="ARBA00022723"/>
    </source>
</evidence>
<dbReference type="InterPro" id="IPR009051">
    <property type="entry name" value="Helical_ferredxn"/>
</dbReference>
<dbReference type="SUPFAM" id="SSF55103">
    <property type="entry name" value="FAD-linked oxidases, C-terminal domain"/>
    <property type="match status" value="1"/>
</dbReference>
<feature type="domain" description="4Fe-4S ferredoxin-type" evidence="8">
    <location>
        <begin position="652"/>
        <end position="684"/>
    </location>
</feature>
<evidence type="ECO:0000256" key="5">
    <source>
        <dbReference type="ARBA" id="ARBA00023002"/>
    </source>
</evidence>
<dbReference type="Pfam" id="PF13534">
    <property type="entry name" value="Fer4_17"/>
    <property type="match status" value="1"/>
</dbReference>
<keyword evidence="11" id="KW-1185">Reference proteome</keyword>
<keyword evidence="5" id="KW-0560">Oxidoreductase</keyword>
<gene>
    <name evidence="10" type="ORF">ADIWIN_3764</name>
</gene>
<evidence type="ECO:0000313" key="11">
    <source>
        <dbReference type="Proteomes" id="UP000014962"/>
    </source>
</evidence>
<evidence type="ECO:0000256" key="2">
    <source>
        <dbReference type="ARBA" id="ARBA00022630"/>
    </source>
</evidence>
<dbReference type="PANTHER" id="PTHR11748">
    <property type="entry name" value="D-LACTATE DEHYDROGENASE"/>
    <property type="match status" value="1"/>
</dbReference>
<dbReference type="GO" id="GO:0004458">
    <property type="term" value="F:D-lactate dehydrogenase (cytochrome) activity"/>
    <property type="evidence" value="ECO:0007669"/>
    <property type="project" value="TreeGrafter"/>
</dbReference>
<dbReference type="InterPro" id="IPR036318">
    <property type="entry name" value="FAD-bd_PCMH-like_sf"/>
</dbReference>
<dbReference type="InterPro" id="IPR016166">
    <property type="entry name" value="FAD-bd_PCMH"/>
</dbReference>
<dbReference type="PROSITE" id="PS51387">
    <property type="entry name" value="FAD_PCMH"/>
    <property type="match status" value="1"/>
</dbReference>
<comment type="cofactor">
    <cofactor evidence="1">
        <name>FAD</name>
        <dbReference type="ChEBI" id="CHEBI:57692"/>
    </cofactor>
</comment>
<dbReference type="InterPro" id="IPR006094">
    <property type="entry name" value="Oxid_FAD_bind_N"/>
</dbReference>
<comment type="caution">
    <text evidence="10">The sequence shown here is derived from an EMBL/GenBank/DDBJ whole genome shotgun (WGS) entry which is preliminary data.</text>
</comment>
<dbReference type="Pfam" id="PF02913">
    <property type="entry name" value="FAD-oxidase_C"/>
    <property type="match status" value="1"/>
</dbReference>
<protein>
    <submittedName>
        <fullName evidence="10">Fe-S protein</fullName>
    </submittedName>
</protein>
<evidence type="ECO:0000256" key="1">
    <source>
        <dbReference type="ARBA" id="ARBA00001974"/>
    </source>
</evidence>
<feature type="domain" description="FAD-binding PCMH-type" evidence="9">
    <location>
        <begin position="37"/>
        <end position="310"/>
    </location>
</feature>
<dbReference type="PROSITE" id="PS00198">
    <property type="entry name" value="4FE4S_FER_1"/>
    <property type="match status" value="1"/>
</dbReference>
<evidence type="ECO:0000256" key="6">
    <source>
        <dbReference type="ARBA" id="ARBA00023004"/>
    </source>
</evidence>
<keyword evidence="2" id="KW-0285">Flavoprotein</keyword>
<dbReference type="SUPFAM" id="SSF56176">
    <property type="entry name" value="FAD-binding/transporter-associated domain-like"/>
    <property type="match status" value="1"/>
</dbReference>
<evidence type="ECO:0000259" key="8">
    <source>
        <dbReference type="PROSITE" id="PS51379"/>
    </source>
</evidence>
<dbReference type="Gene3D" id="3.30.70.2740">
    <property type="match status" value="1"/>
</dbReference>
<dbReference type="InterPro" id="IPR004113">
    <property type="entry name" value="FAD-bd_oxidored_4_C"/>
</dbReference>
<dbReference type="AlphaFoldDB" id="S7X2P3"/>
<dbReference type="InterPro" id="IPR017900">
    <property type="entry name" value="4Fe4S_Fe_S_CS"/>
</dbReference>
<evidence type="ECO:0000259" key="9">
    <source>
        <dbReference type="PROSITE" id="PS51387"/>
    </source>
</evidence>
<dbReference type="SUPFAM" id="SSF46548">
    <property type="entry name" value="alpha-helical ferredoxin"/>
    <property type="match status" value="1"/>
</dbReference>
<keyword evidence="7" id="KW-0411">Iron-sulfur</keyword>
<accession>S7X2P3</accession>
<name>S7X2P3_9FLAO</name>
<dbReference type="Gene3D" id="1.10.1060.10">
    <property type="entry name" value="Alpha-helical ferredoxin"/>
    <property type="match status" value="1"/>
</dbReference>
<proteinExistence type="predicted"/>